<evidence type="ECO:0000313" key="3">
    <source>
        <dbReference type="EnsemblMetazoa" id="XP_028519134.1"/>
    </source>
</evidence>
<dbReference type="AlphaFoldDB" id="A0A913YVA2"/>
<keyword evidence="1" id="KW-0479">Metal-binding</keyword>
<dbReference type="OMA" id="RCTRELE"/>
<dbReference type="PROSITE" id="PS50157">
    <property type="entry name" value="ZINC_FINGER_C2H2_2"/>
    <property type="match status" value="1"/>
</dbReference>
<keyword evidence="1" id="KW-0862">Zinc</keyword>
<dbReference type="EnsemblMetazoa" id="XM_028663333.1">
    <property type="protein sequence ID" value="XP_028519134.1"/>
    <property type="gene ID" value="LOC114576537"/>
</dbReference>
<dbReference type="GO" id="GO:0008270">
    <property type="term" value="F:zinc ion binding"/>
    <property type="evidence" value="ECO:0007669"/>
    <property type="project" value="UniProtKB-KW"/>
</dbReference>
<dbReference type="GeneID" id="114576537"/>
<reference evidence="3" key="1">
    <citation type="submission" date="2022-11" db="UniProtKB">
        <authorList>
            <consortium name="EnsemblMetazoa"/>
        </authorList>
    </citation>
    <scope>IDENTIFICATION</scope>
</reference>
<dbReference type="KEGG" id="epa:114576537"/>
<keyword evidence="1" id="KW-0863">Zinc-finger</keyword>
<protein>
    <recommendedName>
        <fullName evidence="2">C2H2-type domain-containing protein</fullName>
    </recommendedName>
</protein>
<accession>A0A913YVA2</accession>
<dbReference type="PROSITE" id="PS00028">
    <property type="entry name" value="ZINC_FINGER_C2H2_1"/>
    <property type="match status" value="1"/>
</dbReference>
<dbReference type="InterPro" id="IPR013087">
    <property type="entry name" value="Znf_C2H2_type"/>
</dbReference>
<sequence length="249" mass="28705">MSFLTHCPECYKSFKSRTTLRKHYTFKHNSPQHQSLALDFVDKDGKAATIPTSETFPTEKLPGYYQWLAGLVESINESLHPMFPGKWITLNMWQVKPEYFCKLAADMNALPDNIRDTSHKKRPFYRKSTRRISYKVFDISLVQGALSKQDIVELKPQLLFSSGNDIINRPQSQRGNISQLLAAAKARAFVRRTEQSVANETPSNKCAILVKEPEGRISREFELIWWPKLYTLSGLGKLDVRYYLEKIAL</sequence>
<evidence type="ECO:0000256" key="1">
    <source>
        <dbReference type="PROSITE-ProRule" id="PRU00042"/>
    </source>
</evidence>
<name>A0A913YVA2_EXADI</name>
<evidence type="ECO:0000313" key="4">
    <source>
        <dbReference type="Proteomes" id="UP000887567"/>
    </source>
</evidence>
<keyword evidence="4" id="KW-1185">Reference proteome</keyword>
<dbReference type="RefSeq" id="XP_028519134.1">
    <property type="nucleotide sequence ID" value="XM_028663333.1"/>
</dbReference>
<organism evidence="3 4">
    <name type="scientific">Exaiptasia diaphana</name>
    <name type="common">Tropical sea anemone</name>
    <name type="synonym">Aiptasia pulchella</name>
    <dbReference type="NCBI Taxonomy" id="2652724"/>
    <lineage>
        <taxon>Eukaryota</taxon>
        <taxon>Metazoa</taxon>
        <taxon>Cnidaria</taxon>
        <taxon>Anthozoa</taxon>
        <taxon>Hexacorallia</taxon>
        <taxon>Actiniaria</taxon>
        <taxon>Aiptasiidae</taxon>
        <taxon>Exaiptasia</taxon>
    </lineage>
</organism>
<evidence type="ECO:0000259" key="2">
    <source>
        <dbReference type="PROSITE" id="PS50157"/>
    </source>
</evidence>
<proteinExistence type="predicted"/>
<dbReference type="Proteomes" id="UP000887567">
    <property type="component" value="Unplaced"/>
</dbReference>
<feature type="domain" description="C2H2-type" evidence="2">
    <location>
        <begin position="5"/>
        <end position="33"/>
    </location>
</feature>
<dbReference type="OrthoDB" id="5957169at2759"/>